<evidence type="ECO:0000256" key="6">
    <source>
        <dbReference type="ARBA" id="ARBA00023163"/>
    </source>
</evidence>
<keyword evidence="6 9" id="KW-0804">Transcription</keyword>
<evidence type="ECO:0000313" key="11">
    <source>
        <dbReference type="Proteomes" id="UP000002358"/>
    </source>
</evidence>
<comment type="subcellular location">
    <subcellularLocation>
        <location evidence="1 9">Nucleus</location>
    </subcellularLocation>
</comment>
<dbReference type="GO" id="GO:0003712">
    <property type="term" value="F:transcription coregulator activity"/>
    <property type="evidence" value="ECO:0007669"/>
    <property type="project" value="InterPro"/>
</dbReference>
<dbReference type="PANTHER" id="PTHR13345:SF13">
    <property type="entry name" value="MEDIATOR OF RNA POLYMERASE II TRANSCRIPTION SUBUNIT 10"/>
    <property type="match status" value="1"/>
</dbReference>
<dbReference type="AlphaFoldDB" id="A0A7M7GCB2"/>
<reference evidence="10" key="1">
    <citation type="submission" date="2021-01" db="UniProtKB">
        <authorList>
            <consortium name="EnsemblMetazoa"/>
        </authorList>
    </citation>
    <scope>IDENTIFICATION</scope>
</reference>
<protein>
    <recommendedName>
        <fullName evidence="3 9">Mediator of RNA polymerase II transcription subunit 10</fullName>
    </recommendedName>
    <alternativeName>
        <fullName evidence="8 9">Mediator complex subunit 10</fullName>
    </alternativeName>
</protein>
<keyword evidence="4 9" id="KW-0805">Transcription regulation</keyword>
<organism evidence="10 11">
    <name type="scientific">Nasonia vitripennis</name>
    <name type="common">Parasitic wasp</name>
    <dbReference type="NCBI Taxonomy" id="7425"/>
    <lineage>
        <taxon>Eukaryota</taxon>
        <taxon>Metazoa</taxon>
        <taxon>Ecdysozoa</taxon>
        <taxon>Arthropoda</taxon>
        <taxon>Hexapoda</taxon>
        <taxon>Insecta</taxon>
        <taxon>Pterygota</taxon>
        <taxon>Neoptera</taxon>
        <taxon>Endopterygota</taxon>
        <taxon>Hymenoptera</taxon>
        <taxon>Apocrita</taxon>
        <taxon>Proctotrupomorpha</taxon>
        <taxon>Chalcidoidea</taxon>
        <taxon>Pteromalidae</taxon>
        <taxon>Pteromalinae</taxon>
        <taxon>Nasonia</taxon>
    </lineage>
</organism>
<dbReference type="InterPro" id="IPR019145">
    <property type="entry name" value="Mediator_Med10"/>
</dbReference>
<evidence type="ECO:0000256" key="1">
    <source>
        <dbReference type="ARBA" id="ARBA00004123"/>
    </source>
</evidence>
<evidence type="ECO:0000256" key="7">
    <source>
        <dbReference type="ARBA" id="ARBA00023242"/>
    </source>
</evidence>
<evidence type="ECO:0000256" key="8">
    <source>
        <dbReference type="ARBA" id="ARBA00032004"/>
    </source>
</evidence>
<evidence type="ECO:0000256" key="2">
    <source>
        <dbReference type="ARBA" id="ARBA00005389"/>
    </source>
</evidence>
<keyword evidence="11" id="KW-1185">Reference proteome</keyword>
<evidence type="ECO:0000313" key="10">
    <source>
        <dbReference type="EnsemblMetazoa" id="XP_001601868"/>
    </source>
</evidence>
<evidence type="ECO:0000256" key="9">
    <source>
        <dbReference type="RuleBase" id="RU364146"/>
    </source>
</evidence>
<dbReference type="PANTHER" id="PTHR13345">
    <property type="entry name" value="MEDIATOR OF RNA POLYMERASE II TRANSCRIPTION SUBUNIT 10"/>
    <property type="match status" value="1"/>
</dbReference>
<gene>
    <name evidence="9" type="primary">MED10</name>
</gene>
<keyword evidence="7 9" id="KW-0539">Nucleus</keyword>
<proteinExistence type="inferred from homology"/>
<dbReference type="GO" id="GO:0016592">
    <property type="term" value="C:mediator complex"/>
    <property type="evidence" value="ECO:0007669"/>
    <property type="project" value="InterPro"/>
</dbReference>
<evidence type="ECO:0000256" key="5">
    <source>
        <dbReference type="ARBA" id="ARBA00023159"/>
    </source>
</evidence>
<comment type="similarity">
    <text evidence="2 9">Belongs to the Mediator complex subunit 10 family.</text>
</comment>
<dbReference type="GO" id="GO:0006357">
    <property type="term" value="P:regulation of transcription by RNA polymerase II"/>
    <property type="evidence" value="ECO:0007669"/>
    <property type="project" value="InterPro"/>
</dbReference>
<comment type="function">
    <text evidence="9">Component of the Mediator complex, a coactivator involved in the regulated transcription of nearly all RNA polymerase II-dependent genes. Mediator functions as a bridge to convey information from gene-specific regulatory proteins to the basal RNA polymerase II transcription machinery. Mediator is recruited to promoters by direct interactions with regulatory proteins and serves as a scaffold for the assembly of a functional preinitiation complex with RNA polymerase II and the general transcription factors.</text>
</comment>
<dbReference type="OrthoDB" id="337270at2759"/>
<dbReference type="SMR" id="A0A7M7GCB2"/>
<comment type="subunit">
    <text evidence="9">Component of the Mediator complex.</text>
</comment>
<evidence type="ECO:0000256" key="3">
    <source>
        <dbReference type="ARBA" id="ARBA00019617"/>
    </source>
</evidence>
<dbReference type="InParanoid" id="A0A7M7GCB2"/>
<dbReference type="KEGG" id="nvi:100117704"/>
<keyword evidence="5 9" id="KW-0010">Activator</keyword>
<sequence length="149" mass="17476">MSSSHRSNQENLETTLESFIENVRLINIMVADFQPQAQTVLNQKIQKIVTDLRDINKFKTEMMDVQIPMEVFEYIDQGYNPQLYTKDCMSKALAKNEEAKGKIDAYKRFKANMLVKLSKTFPREMNAYRALVETRRNARRDDESDLDEL</sequence>
<accession>A0A7M7GCB2</accession>
<dbReference type="Pfam" id="PF09748">
    <property type="entry name" value="Med10"/>
    <property type="match status" value="1"/>
</dbReference>
<dbReference type="EnsemblMetazoa" id="XM_001601818">
    <property type="protein sequence ID" value="XP_001601868"/>
    <property type="gene ID" value="LOC100117704"/>
</dbReference>
<name>A0A7M7GCB2_NASVI</name>
<dbReference type="Proteomes" id="UP000002358">
    <property type="component" value="Chromosome 1"/>
</dbReference>
<evidence type="ECO:0000256" key="4">
    <source>
        <dbReference type="ARBA" id="ARBA00023015"/>
    </source>
</evidence>